<dbReference type="PANTHER" id="PTHR30417:SF1">
    <property type="entry name" value="N-ACETYLMURAMOYL-L-ALANINE AMIDASE AMID"/>
    <property type="match status" value="1"/>
</dbReference>
<dbReference type="AlphaFoldDB" id="A0A239PS13"/>
<keyword evidence="7" id="KW-1185">Reference proteome</keyword>
<dbReference type="RefSeq" id="WP_089411978.1">
    <property type="nucleotide sequence ID" value="NZ_FZQA01000002.1"/>
</dbReference>
<sequence length="235" mass="25468">MKIIDQPSPNFDERDVNGFEGPVDMIVLHYTGMKTGEEAIARLRDPAGKVSAHYFIEEDGRIFRLVAEEKRAWHAGLSSWKGEGEINARSIGIELVNPGHEWGYRDFPPAQIDALVALLKDIRARRKIAAARVLAHSDVAPARKEDPGERFPWARLAQEGLALGPYDGPPNADVPYADALAALRAIGYEVADAAPGAPAPAAAILAFQRRFCRAALGQGMNPLTKAALLWAAALT</sequence>
<evidence type="ECO:0000256" key="4">
    <source>
        <dbReference type="ARBA" id="ARBA00023316"/>
    </source>
</evidence>
<dbReference type="PANTHER" id="PTHR30417">
    <property type="entry name" value="N-ACETYLMURAMOYL-L-ALANINE AMIDASE AMID"/>
    <property type="match status" value="1"/>
</dbReference>
<evidence type="ECO:0000256" key="3">
    <source>
        <dbReference type="ARBA" id="ARBA00022801"/>
    </source>
</evidence>
<dbReference type="GO" id="GO:0019867">
    <property type="term" value="C:outer membrane"/>
    <property type="evidence" value="ECO:0007669"/>
    <property type="project" value="TreeGrafter"/>
</dbReference>
<feature type="domain" description="N-acetylmuramoyl-L-alanine amidase" evidence="5">
    <location>
        <begin position="11"/>
        <end position="148"/>
    </location>
</feature>
<dbReference type="GO" id="GO:0009254">
    <property type="term" value="P:peptidoglycan turnover"/>
    <property type="evidence" value="ECO:0007669"/>
    <property type="project" value="TreeGrafter"/>
</dbReference>
<evidence type="ECO:0000313" key="7">
    <source>
        <dbReference type="Proteomes" id="UP000198346"/>
    </source>
</evidence>
<protein>
    <recommendedName>
        <fullName evidence="2">N-acetylmuramoyl-L-alanine amidase</fullName>
        <ecNumber evidence="2">3.5.1.28</ecNumber>
    </recommendedName>
</protein>
<dbReference type="Pfam" id="PF01510">
    <property type="entry name" value="Amidase_2"/>
    <property type="match status" value="1"/>
</dbReference>
<dbReference type="GO" id="GO:0071555">
    <property type="term" value="P:cell wall organization"/>
    <property type="evidence" value="ECO:0007669"/>
    <property type="project" value="UniProtKB-KW"/>
</dbReference>
<dbReference type="Proteomes" id="UP000198346">
    <property type="component" value="Unassembled WGS sequence"/>
</dbReference>
<dbReference type="EMBL" id="FZQA01000002">
    <property type="protein sequence ID" value="SNT72497.1"/>
    <property type="molecule type" value="Genomic_DNA"/>
</dbReference>
<evidence type="ECO:0000256" key="1">
    <source>
        <dbReference type="ARBA" id="ARBA00001561"/>
    </source>
</evidence>
<gene>
    <name evidence="6" type="ORF">SAMN06297382_1545</name>
</gene>
<dbReference type="OrthoDB" id="9794842at2"/>
<reference evidence="6 7" key="1">
    <citation type="submission" date="2017-07" db="EMBL/GenBank/DDBJ databases">
        <authorList>
            <person name="Sun Z.S."/>
            <person name="Albrecht U."/>
            <person name="Echele G."/>
            <person name="Lee C.C."/>
        </authorList>
    </citation>
    <scope>NUCLEOTIDE SEQUENCE [LARGE SCALE GENOMIC DNA]</scope>
    <source>
        <strain evidence="6 7">CGMCC 1.12710</strain>
    </source>
</reference>
<proteinExistence type="predicted"/>
<dbReference type="InterPro" id="IPR002502">
    <property type="entry name" value="Amidase_domain"/>
</dbReference>
<dbReference type="CDD" id="cd06583">
    <property type="entry name" value="PGRP"/>
    <property type="match status" value="1"/>
</dbReference>
<accession>A0A239PS13</accession>
<dbReference type="GO" id="GO:0008745">
    <property type="term" value="F:N-acetylmuramoyl-L-alanine amidase activity"/>
    <property type="evidence" value="ECO:0007669"/>
    <property type="project" value="UniProtKB-EC"/>
</dbReference>
<dbReference type="InterPro" id="IPR036505">
    <property type="entry name" value="Amidase/PGRP_sf"/>
</dbReference>
<keyword evidence="4" id="KW-0961">Cell wall biogenesis/degradation</keyword>
<dbReference type="EC" id="3.5.1.28" evidence="2"/>
<evidence type="ECO:0000313" key="6">
    <source>
        <dbReference type="EMBL" id="SNT72497.1"/>
    </source>
</evidence>
<organism evidence="6 7">
    <name type="scientific">Amphiplicatus metriothermophilus</name>
    <dbReference type="NCBI Taxonomy" id="1519374"/>
    <lineage>
        <taxon>Bacteria</taxon>
        <taxon>Pseudomonadati</taxon>
        <taxon>Pseudomonadota</taxon>
        <taxon>Alphaproteobacteria</taxon>
        <taxon>Parvularculales</taxon>
        <taxon>Parvularculaceae</taxon>
        <taxon>Amphiplicatus</taxon>
    </lineage>
</organism>
<comment type="catalytic activity">
    <reaction evidence="1">
        <text>Hydrolyzes the link between N-acetylmuramoyl residues and L-amino acid residues in certain cell-wall glycopeptides.</text>
        <dbReference type="EC" id="3.5.1.28"/>
    </reaction>
</comment>
<keyword evidence="3" id="KW-0378">Hydrolase</keyword>
<name>A0A239PS13_9PROT</name>
<dbReference type="SMART" id="SM00644">
    <property type="entry name" value="Ami_2"/>
    <property type="match status" value="1"/>
</dbReference>
<dbReference type="SUPFAM" id="SSF55846">
    <property type="entry name" value="N-acetylmuramoyl-L-alanine amidase-like"/>
    <property type="match status" value="1"/>
</dbReference>
<dbReference type="InterPro" id="IPR051206">
    <property type="entry name" value="NAMLAA_amidase_2"/>
</dbReference>
<evidence type="ECO:0000259" key="5">
    <source>
        <dbReference type="SMART" id="SM00644"/>
    </source>
</evidence>
<dbReference type="GO" id="GO:0009253">
    <property type="term" value="P:peptidoglycan catabolic process"/>
    <property type="evidence" value="ECO:0007669"/>
    <property type="project" value="InterPro"/>
</dbReference>
<dbReference type="Gene3D" id="3.40.80.10">
    <property type="entry name" value="Peptidoglycan recognition protein-like"/>
    <property type="match status" value="1"/>
</dbReference>
<evidence type="ECO:0000256" key="2">
    <source>
        <dbReference type="ARBA" id="ARBA00011901"/>
    </source>
</evidence>